<dbReference type="AlphaFoldDB" id="A0AAV7QXI8"/>
<proteinExistence type="predicted"/>
<reference evidence="2" key="1">
    <citation type="journal article" date="2022" name="bioRxiv">
        <title>Sequencing and chromosome-scale assembly of the giantPleurodeles waltlgenome.</title>
        <authorList>
            <person name="Brown T."/>
            <person name="Elewa A."/>
            <person name="Iarovenko S."/>
            <person name="Subramanian E."/>
            <person name="Araus A.J."/>
            <person name="Petzold A."/>
            <person name="Susuki M."/>
            <person name="Suzuki K.-i.T."/>
            <person name="Hayashi T."/>
            <person name="Toyoda A."/>
            <person name="Oliveira C."/>
            <person name="Osipova E."/>
            <person name="Leigh N.D."/>
            <person name="Simon A."/>
            <person name="Yun M.H."/>
        </authorList>
    </citation>
    <scope>NUCLEOTIDE SEQUENCE</scope>
    <source>
        <strain evidence="2">20211129_DDA</strain>
        <tissue evidence="2">Liver</tissue>
    </source>
</reference>
<evidence type="ECO:0000313" key="2">
    <source>
        <dbReference type="EMBL" id="KAJ1145242.1"/>
    </source>
</evidence>
<keyword evidence="3" id="KW-1185">Reference proteome</keyword>
<sequence>MQKSEPRGCSRPGAPLAAGDMAAAAQQVDGGAAADRRCGRPAVTPPGAAISNKGTRGQMECERQAAVGGTRGRSDQVSAGVCEEALAG</sequence>
<organism evidence="2 3">
    <name type="scientific">Pleurodeles waltl</name>
    <name type="common">Iberian ribbed newt</name>
    <dbReference type="NCBI Taxonomy" id="8319"/>
    <lineage>
        <taxon>Eukaryota</taxon>
        <taxon>Metazoa</taxon>
        <taxon>Chordata</taxon>
        <taxon>Craniata</taxon>
        <taxon>Vertebrata</taxon>
        <taxon>Euteleostomi</taxon>
        <taxon>Amphibia</taxon>
        <taxon>Batrachia</taxon>
        <taxon>Caudata</taxon>
        <taxon>Salamandroidea</taxon>
        <taxon>Salamandridae</taxon>
        <taxon>Pleurodelinae</taxon>
        <taxon>Pleurodeles</taxon>
    </lineage>
</organism>
<dbReference type="Proteomes" id="UP001066276">
    <property type="component" value="Chromosome 6"/>
</dbReference>
<evidence type="ECO:0000256" key="1">
    <source>
        <dbReference type="SAM" id="MobiDB-lite"/>
    </source>
</evidence>
<dbReference type="EMBL" id="JANPWB010000010">
    <property type="protein sequence ID" value="KAJ1145242.1"/>
    <property type="molecule type" value="Genomic_DNA"/>
</dbReference>
<comment type="caution">
    <text evidence="2">The sequence shown here is derived from an EMBL/GenBank/DDBJ whole genome shotgun (WGS) entry which is preliminary data.</text>
</comment>
<feature type="region of interest" description="Disordered" evidence="1">
    <location>
        <begin position="1"/>
        <end position="88"/>
    </location>
</feature>
<accession>A0AAV7QXI8</accession>
<protein>
    <submittedName>
        <fullName evidence="2">Uncharacterized protein</fullName>
    </submittedName>
</protein>
<gene>
    <name evidence="2" type="ORF">NDU88_011533</name>
</gene>
<evidence type="ECO:0000313" key="3">
    <source>
        <dbReference type="Proteomes" id="UP001066276"/>
    </source>
</evidence>
<feature type="compositionally biased region" description="Low complexity" evidence="1">
    <location>
        <begin position="17"/>
        <end position="33"/>
    </location>
</feature>
<name>A0AAV7QXI8_PLEWA</name>